<accession>A0A0F9GJC7</accession>
<evidence type="ECO:0000256" key="1">
    <source>
        <dbReference type="SAM" id="Phobius"/>
    </source>
</evidence>
<sequence>MGITKYIKSFWSFAFTKDEDAMVKMSEDEYRDVFIKDKTSEQIKVTYDKAWEAKNFEIELYWKIANYFWAFQIASFAGYFTIIGSDAYTLNPQVLYFIVCIGFITGLAWVFTNKGSKTWQRHWEIHVDMLEDNITGPLYKFVTSPKTYSVSKINEIVSRFIMTIWIVLAIKYFADHITFEYTNWRNIDYQVWLSSLAVIYFTFAMITGYGRGRFAERKVQFYKRKFYVEKPAGNNL</sequence>
<dbReference type="InterPro" id="IPR056918">
    <property type="entry name" value="8xMP"/>
</dbReference>
<dbReference type="EMBL" id="LAZR01017810">
    <property type="protein sequence ID" value="KKL98888.1"/>
    <property type="molecule type" value="Genomic_DNA"/>
</dbReference>
<feature type="transmembrane region" description="Helical" evidence="1">
    <location>
        <begin position="189"/>
        <end position="210"/>
    </location>
</feature>
<feature type="transmembrane region" description="Helical" evidence="1">
    <location>
        <begin position="156"/>
        <end position="174"/>
    </location>
</feature>
<feature type="transmembrane region" description="Helical" evidence="1">
    <location>
        <begin position="64"/>
        <end position="82"/>
    </location>
</feature>
<evidence type="ECO:0000313" key="2">
    <source>
        <dbReference type="EMBL" id="KKL98888.1"/>
    </source>
</evidence>
<reference evidence="2" key="1">
    <citation type="journal article" date="2015" name="Nature">
        <title>Complex archaea that bridge the gap between prokaryotes and eukaryotes.</title>
        <authorList>
            <person name="Spang A."/>
            <person name="Saw J.H."/>
            <person name="Jorgensen S.L."/>
            <person name="Zaremba-Niedzwiedzka K."/>
            <person name="Martijn J."/>
            <person name="Lind A.E."/>
            <person name="van Eijk R."/>
            <person name="Schleper C."/>
            <person name="Guy L."/>
            <person name="Ettema T.J."/>
        </authorList>
    </citation>
    <scope>NUCLEOTIDE SEQUENCE</scope>
</reference>
<feature type="transmembrane region" description="Helical" evidence="1">
    <location>
        <begin position="94"/>
        <end position="112"/>
    </location>
</feature>
<name>A0A0F9GJC7_9ZZZZ</name>
<proteinExistence type="predicted"/>
<keyword evidence="1" id="KW-1133">Transmembrane helix</keyword>
<dbReference type="AlphaFoldDB" id="A0A0F9GJC7"/>
<keyword evidence="1" id="KW-0812">Transmembrane</keyword>
<gene>
    <name evidence="2" type="ORF">LCGC14_1819930</name>
</gene>
<organism evidence="2">
    <name type="scientific">marine sediment metagenome</name>
    <dbReference type="NCBI Taxonomy" id="412755"/>
    <lineage>
        <taxon>unclassified sequences</taxon>
        <taxon>metagenomes</taxon>
        <taxon>ecological metagenomes</taxon>
    </lineage>
</organism>
<protein>
    <submittedName>
        <fullName evidence="2">Uncharacterized protein</fullName>
    </submittedName>
</protein>
<dbReference type="Pfam" id="PF24838">
    <property type="entry name" value="8xMP"/>
    <property type="match status" value="1"/>
</dbReference>
<comment type="caution">
    <text evidence="2">The sequence shown here is derived from an EMBL/GenBank/DDBJ whole genome shotgun (WGS) entry which is preliminary data.</text>
</comment>
<keyword evidence="1" id="KW-0472">Membrane</keyword>